<evidence type="ECO:0000259" key="13">
    <source>
        <dbReference type="Pfam" id="PF02705"/>
    </source>
</evidence>
<feature type="transmembrane region" description="Helical" evidence="12">
    <location>
        <begin position="137"/>
        <end position="155"/>
    </location>
</feature>
<dbReference type="RefSeq" id="WP_310303753.1">
    <property type="nucleotide sequence ID" value="NZ_BAAAPS010000003.1"/>
</dbReference>
<sequence>MTDRRRAGPAAVVGALGVVFGDIGTSPLYAMRTILGESGPVTPDTVYGVTSTVIWSLVVVVTVLYVGVLLREDNQGEGGLLALLGLLRRAGTGARLVAATTVVAMVGAAMFIGDSVITPAISVISAAEGLETASPSLAAWVLPVALTILGGVFVLQHHGSGKIGAVYGPVMVAWFAVLALGGLASLVQDPAAVQALSPHHAVLYFVHDPLTAFLSLGAVVLAVTGGEALYADLGHFGRPAIARAWLFAVLPALLLAYLGEASAVVRDPKAAGDPFYAVVPSWGTIPVLVLATLATVIASQAVIAGGFTVFHQAGGLGLFPFLRTRHPSATESGRIYVPAVNWALAVAVLGVVLLFRSSERLAAAYGVAVAFTMLTTTTLFLVLDHVRGERHPVRRAAAWLGLVVMVVFCAAALPKIPQGGWAPVLIGAVVFVLLWTWWSGQRRLAAARAADEVSPRDLLAELHRSGIEPHRTPHTAVFLTEDDAVAPFALRTITEQAQVLPERVLLLSWQVEDTPGSEAHVNHVELDPFEDCEGVTGLSVTLGYRERLSVQHVLECAIEQHPEALRGVDPGEATYLVSDSIPLVAKGCGMAVWRQRLFVLMARLSTDRVDQLELPRARTIVIGREFQLAVRS</sequence>
<feature type="transmembrane region" description="Helical" evidence="12">
    <location>
        <begin position="335"/>
        <end position="355"/>
    </location>
</feature>
<evidence type="ECO:0000256" key="3">
    <source>
        <dbReference type="ARBA" id="ARBA00022448"/>
    </source>
</evidence>
<feature type="transmembrane region" description="Helical" evidence="12">
    <location>
        <begin position="285"/>
        <end position="314"/>
    </location>
</feature>
<evidence type="ECO:0000256" key="10">
    <source>
        <dbReference type="ARBA" id="ARBA00023065"/>
    </source>
</evidence>
<organism evidence="15 16">
    <name type="scientific">Nocardioides marmoribigeumensis</name>
    <dbReference type="NCBI Taxonomy" id="433649"/>
    <lineage>
        <taxon>Bacteria</taxon>
        <taxon>Bacillati</taxon>
        <taxon>Actinomycetota</taxon>
        <taxon>Actinomycetes</taxon>
        <taxon>Propionibacteriales</taxon>
        <taxon>Nocardioidaceae</taxon>
        <taxon>Nocardioides</taxon>
    </lineage>
</organism>
<evidence type="ECO:0000256" key="11">
    <source>
        <dbReference type="ARBA" id="ARBA00023136"/>
    </source>
</evidence>
<comment type="similarity">
    <text evidence="2 12">Belongs to the HAK/KUP transporter (TC 2.A.72) family.</text>
</comment>
<comment type="caution">
    <text evidence="15">The sequence shown here is derived from an EMBL/GenBank/DDBJ whole genome shotgun (WGS) entry which is preliminary data.</text>
</comment>
<evidence type="ECO:0000256" key="5">
    <source>
        <dbReference type="ARBA" id="ARBA00022538"/>
    </source>
</evidence>
<dbReference type="InterPro" id="IPR053951">
    <property type="entry name" value="K_trans_N"/>
</dbReference>
<gene>
    <name evidence="12" type="primary">kup</name>
    <name evidence="15" type="ORF">J2S63_002949</name>
</gene>
<evidence type="ECO:0000256" key="8">
    <source>
        <dbReference type="ARBA" id="ARBA00022958"/>
    </source>
</evidence>
<keyword evidence="3 12" id="KW-0813">Transport</keyword>
<evidence type="ECO:0000313" key="15">
    <source>
        <dbReference type="EMBL" id="MDR7363396.1"/>
    </source>
</evidence>
<evidence type="ECO:0000256" key="6">
    <source>
        <dbReference type="ARBA" id="ARBA00022692"/>
    </source>
</evidence>
<dbReference type="Proteomes" id="UP001183648">
    <property type="component" value="Unassembled WGS sequence"/>
</dbReference>
<feature type="transmembrane region" description="Helical" evidence="12">
    <location>
        <begin position="167"/>
        <end position="187"/>
    </location>
</feature>
<dbReference type="InterPro" id="IPR023051">
    <property type="entry name" value="Kup"/>
</dbReference>
<evidence type="ECO:0000259" key="14">
    <source>
        <dbReference type="Pfam" id="PF22776"/>
    </source>
</evidence>
<feature type="domain" description="K+ potassium transporter integral membrane" evidence="13">
    <location>
        <begin position="12"/>
        <end position="459"/>
    </location>
</feature>
<keyword evidence="6 12" id="KW-0812">Transmembrane</keyword>
<accession>A0ABU2BYB7</accession>
<dbReference type="InterPro" id="IPR053952">
    <property type="entry name" value="K_trans_C"/>
</dbReference>
<keyword evidence="16" id="KW-1185">Reference proteome</keyword>
<keyword evidence="7 12" id="KW-0769">Symport</keyword>
<dbReference type="PANTHER" id="PTHR30540">
    <property type="entry name" value="OSMOTIC STRESS POTASSIUM TRANSPORTER"/>
    <property type="match status" value="1"/>
</dbReference>
<evidence type="ECO:0000313" key="16">
    <source>
        <dbReference type="Proteomes" id="UP001183648"/>
    </source>
</evidence>
<dbReference type="Pfam" id="PF02705">
    <property type="entry name" value="K_trans"/>
    <property type="match status" value="1"/>
</dbReference>
<comment type="catalytic activity">
    <reaction evidence="12">
        <text>K(+)(in) + H(+)(in) = K(+)(out) + H(+)(out)</text>
        <dbReference type="Rhea" id="RHEA:28490"/>
        <dbReference type="ChEBI" id="CHEBI:15378"/>
        <dbReference type="ChEBI" id="CHEBI:29103"/>
    </reaction>
</comment>
<name>A0ABU2BYB7_9ACTN</name>
<feature type="transmembrane region" description="Helical" evidence="12">
    <location>
        <begin position="212"/>
        <end position="233"/>
    </location>
</feature>
<feature type="transmembrane region" description="Helical" evidence="12">
    <location>
        <begin position="420"/>
        <end position="438"/>
    </location>
</feature>
<keyword evidence="4 12" id="KW-1003">Cell membrane</keyword>
<feature type="transmembrane region" description="Helical" evidence="12">
    <location>
        <begin position="245"/>
        <end position="265"/>
    </location>
</feature>
<dbReference type="InterPro" id="IPR003855">
    <property type="entry name" value="K+_transporter"/>
</dbReference>
<feature type="transmembrane region" description="Helical" evidence="12">
    <location>
        <begin position="361"/>
        <end position="384"/>
    </location>
</feature>
<keyword evidence="9 12" id="KW-1133">Transmembrane helix</keyword>
<protein>
    <recommendedName>
        <fullName evidence="12">Probable potassium transport system protein Kup</fullName>
    </recommendedName>
</protein>
<keyword evidence="5 12" id="KW-0633">Potassium transport</keyword>
<comment type="subcellular location">
    <subcellularLocation>
        <location evidence="12">Cell membrane</location>
        <topology evidence="12">Multi-pass membrane protein</topology>
    </subcellularLocation>
    <subcellularLocation>
        <location evidence="1">Membrane</location>
        <topology evidence="1">Multi-pass membrane protein</topology>
    </subcellularLocation>
</comment>
<evidence type="ECO:0000256" key="1">
    <source>
        <dbReference type="ARBA" id="ARBA00004141"/>
    </source>
</evidence>
<feature type="transmembrane region" description="Helical" evidence="12">
    <location>
        <begin position="96"/>
        <end position="117"/>
    </location>
</feature>
<comment type="function">
    <text evidence="12">Transport of potassium into the cell. Likely operates as a K(+):H(+) symporter.</text>
</comment>
<evidence type="ECO:0000256" key="2">
    <source>
        <dbReference type="ARBA" id="ARBA00007019"/>
    </source>
</evidence>
<proteinExistence type="inferred from homology"/>
<dbReference type="EMBL" id="JAVDYG010000001">
    <property type="protein sequence ID" value="MDR7363396.1"/>
    <property type="molecule type" value="Genomic_DNA"/>
</dbReference>
<evidence type="ECO:0000256" key="7">
    <source>
        <dbReference type="ARBA" id="ARBA00022847"/>
    </source>
</evidence>
<keyword evidence="10 12" id="KW-0406">Ion transport</keyword>
<keyword evidence="11 12" id="KW-0472">Membrane</keyword>
<evidence type="ECO:0000256" key="9">
    <source>
        <dbReference type="ARBA" id="ARBA00022989"/>
    </source>
</evidence>
<dbReference type="Pfam" id="PF22776">
    <property type="entry name" value="K_trans_C"/>
    <property type="match status" value="1"/>
</dbReference>
<reference evidence="15 16" key="1">
    <citation type="submission" date="2023-07" db="EMBL/GenBank/DDBJ databases">
        <title>Sequencing the genomes of 1000 actinobacteria strains.</title>
        <authorList>
            <person name="Klenk H.-P."/>
        </authorList>
    </citation>
    <scope>NUCLEOTIDE SEQUENCE [LARGE SCALE GENOMIC DNA]</scope>
    <source>
        <strain evidence="15 16">DSM 19426</strain>
    </source>
</reference>
<dbReference type="PANTHER" id="PTHR30540:SF79">
    <property type="entry name" value="LOW AFFINITY POTASSIUM TRANSPORT SYSTEM PROTEIN KUP"/>
    <property type="match status" value="1"/>
</dbReference>
<feature type="transmembrane region" description="Helical" evidence="12">
    <location>
        <begin position="45"/>
        <end position="70"/>
    </location>
</feature>
<feature type="transmembrane region" description="Helical" evidence="12">
    <location>
        <begin position="396"/>
        <end position="414"/>
    </location>
</feature>
<dbReference type="HAMAP" id="MF_01522">
    <property type="entry name" value="Kup"/>
    <property type="match status" value="1"/>
</dbReference>
<keyword evidence="8 12" id="KW-0630">Potassium</keyword>
<feature type="domain" description="K+ potassium transporter C-terminal" evidence="14">
    <location>
        <begin position="473"/>
        <end position="627"/>
    </location>
</feature>
<evidence type="ECO:0000256" key="4">
    <source>
        <dbReference type="ARBA" id="ARBA00022475"/>
    </source>
</evidence>
<evidence type="ECO:0000256" key="12">
    <source>
        <dbReference type="HAMAP-Rule" id="MF_01522"/>
    </source>
</evidence>